<keyword evidence="4" id="KW-1003">Cell membrane</keyword>
<evidence type="ECO:0000256" key="8">
    <source>
        <dbReference type="SAM" id="Phobius"/>
    </source>
</evidence>
<feature type="transmembrane region" description="Helical" evidence="8">
    <location>
        <begin position="38"/>
        <end position="58"/>
    </location>
</feature>
<feature type="transmembrane region" description="Helical" evidence="8">
    <location>
        <begin position="6"/>
        <end position="26"/>
    </location>
</feature>
<comment type="subcellular location">
    <subcellularLocation>
        <location evidence="1">Cell membrane</location>
        <topology evidence="1">Multi-pass membrane protein</topology>
    </subcellularLocation>
</comment>
<keyword evidence="6 8" id="KW-1133">Transmembrane helix</keyword>
<evidence type="ECO:0000313" key="10">
    <source>
        <dbReference type="Proteomes" id="UP000689967"/>
    </source>
</evidence>
<sequence length="104" mass="10524">MTTGIVPWAAALAAVIAALGVVPVAWRLLAGPSSADRAIATDMLGLLGACLAALTAVIAGDAAFLAIALGIALVGFLAAIAFARLLERRDTKTVERSPIERTAQ</sequence>
<dbReference type="Proteomes" id="UP000689967">
    <property type="component" value="Unassembled WGS sequence"/>
</dbReference>
<dbReference type="InterPro" id="IPR007208">
    <property type="entry name" value="MrpF/PhaF-like"/>
</dbReference>
<evidence type="ECO:0000256" key="1">
    <source>
        <dbReference type="ARBA" id="ARBA00004651"/>
    </source>
</evidence>
<evidence type="ECO:0000256" key="3">
    <source>
        <dbReference type="ARBA" id="ARBA00022448"/>
    </source>
</evidence>
<gene>
    <name evidence="9" type="ORF">JJQ90_00300</name>
</gene>
<dbReference type="PANTHER" id="PTHR34702">
    <property type="entry name" value="NA(+)/H(+) ANTIPORTER SUBUNIT F1"/>
    <property type="match status" value="1"/>
</dbReference>
<evidence type="ECO:0000313" key="9">
    <source>
        <dbReference type="EMBL" id="MBU8542120.1"/>
    </source>
</evidence>
<dbReference type="PANTHER" id="PTHR34702:SF1">
    <property type="entry name" value="NA(+)_H(+) ANTIPORTER SUBUNIT F"/>
    <property type="match status" value="1"/>
</dbReference>
<comment type="caution">
    <text evidence="9">The sequence shown here is derived from an EMBL/GenBank/DDBJ whole genome shotgun (WGS) entry which is preliminary data.</text>
</comment>
<keyword evidence="10" id="KW-1185">Reference proteome</keyword>
<evidence type="ECO:0000256" key="2">
    <source>
        <dbReference type="ARBA" id="ARBA00009212"/>
    </source>
</evidence>
<protein>
    <submittedName>
        <fullName evidence="9">Cation transporter</fullName>
    </submittedName>
</protein>
<dbReference type="EMBL" id="JAERQM010000001">
    <property type="protein sequence ID" value="MBU8542120.1"/>
    <property type="molecule type" value="Genomic_DNA"/>
</dbReference>
<name>A0ABS6H0C0_9PROT</name>
<evidence type="ECO:0000256" key="5">
    <source>
        <dbReference type="ARBA" id="ARBA00022692"/>
    </source>
</evidence>
<evidence type="ECO:0000256" key="6">
    <source>
        <dbReference type="ARBA" id="ARBA00022989"/>
    </source>
</evidence>
<feature type="transmembrane region" description="Helical" evidence="8">
    <location>
        <begin position="64"/>
        <end position="86"/>
    </location>
</feature>
<proteinExistence type="inferred from homology"/>
<keyword evidence="5 8" id="KW-0812">Transmembrane</keyword>
<keyword evidence="7 8" id="KW-0472">Membrane</keyword>
<reference evidence="9 10" key="1">
    <citation type="submission" date="2021-01" db="EMBL/GenBank/DDBJ databases">
        <title>Roseomonas sp. nov, a bacterium isolated from an oil production mixture in Yumen Oilfield.</title>
        <authorList>
            <person name="Wu D."/>
        </authorList>
    </citation>
    <scope>NUCLEOTIDE SEQUENCE [LARGE SCALE GENOMIC DNA]</scope>
    <source>
        <strain evidence="9 10">ROY-5-3</strain>
    </source>
</reference>
<accession>A0ABS6H0C0</accession>
<organism evidence="9 10">
    <name type="scientific">Falsiroseomonas oleicola</name>
    <dbReference type="NCBI Taxonomy" id="2801474"/>
    <lineage>
        <taxon>Bacteria</taxon>
        <taxon>Pseudomonadati</taxon>
        <taxon>Pseudomonadota</taxon>
        <taxon>Alphaproteobacteria</taxon>
        <taxon>Acetobacterales</taxon>
        <taxon>Roseomonadaceae</taxon>
        <taxon>Falsiroseomonas</taxon>
    </lineage>
</organism>
<evidence type="ECO:0000256" key="7">
    <source>
        <dbReference type="ARBA" id="ARBA00023136"/>
    </source>
</evidence>
<keyword evidence="3" id="KW-0813">Transport</keyword>
<dbReference type="Pfam" id="PF04066">
    <property type="entry name" value="MrpF_PhaF"/>
    <property type="match status" value="1"/>
</dbReference>
<comment type="similarity">
    <text evidence="2">Belongs to the CPA3 antiporters (TC 2.A.63) subunit F family.</text>
</comment>
<dbReference type="RefSeq" id="WP_216872483.1">
    <property type="nucleotide sequence ID" value="NZ_JAERQM010000001.1"/>
</dbReference>
<evidence type="ECO:0000256" key="4">
    <source>
        <dbReference type="ARBA" id="ARBA00022475"/>
    </source>
</evidence>